<dbReference type="FunFam" id="2.60.260.20:FF:000068">
    <property type="entry name" value="Chaperone protein dnaJ 3"/>
    <property type="match status" value="1"/>
</dbReference>
<dbReference type="InterPro" id="IPR001623">
    <property type="entry name" value="DnaJ_domain"/>
</dbReference>
<evidence type="ECO:0000259" key="26">
    <source>
        <dbReference type="PROSITE" id="PS50076"/>
    </source>
</evidence>
<dbReference type="GO" id="GO:0006457">
    <property type="term" value="P:protein folding"/>
    <property type="evidence" value="ECO:0007669"/>
    <property type="project" value="InterPro"/>
</dbReference>
<dbReference type="SUPFAM" id="SSF57938">
    <property type="entry name" value="DnaJ/Hsp40 cysteine-rich domain"/>
    <property type="match status" value="1"/>
</dbReference>
<dbReference type="CDD" id="cd10719">
    <property type="entry name" value="DnaJ_zf"/>
    <property type="match status" value="1"/>
</dbReference>
<keyword evidence="10" id="KW-0677">Repeat</keyword>
<dbReference type="CDD" id="cd06257">
    <property type="entry name" value="DnaJ"/>
    <property type="match status" value="1"/>
</dbReference>
<evidence type="ECO:0000256" key="21">
    <source>
        <dbReference type="ARBA" id="ARBA00023289"/>
    </source>
</evidence>
<dbReference type="InterPro" id="IPR008971">
    <property type="entry name" value="HSP40/DnaJ_pept-bd"/>
</dbReference>
<dbReference type="FunCoup" id="G3WGD1">
    <property type="interactions" value="3008"/>
</dbReference>
<keyword evidence="11 24" id="KW-0863">Zinc-finger</keyword>
<feature type="region of interest" description="Disordered" evidence="25">
    <location>
        <begin position="97"/>
        <end position="155"/>
    </location>
</feature>
<evidence type="ECO:0000256" key="14">
    <source>
        <dbReference type="ARBA" id="ARBA00022848"/>
    </source>
</evidence>
<keyword evidence="13 24" id="KW-0862">Zinc</keyword>
<dbReference type="InParanoid" id="G3WGD1"/>
<dbReference type="GO" id="GO:0008270">
    <property type="term" value="F:zinc ion binding"/>
    <property type="evidence" value="ECO:0007669"/>
    <property type="project" value="UniProtKB-KW"/>
</dbReference>
<comment type="subunit">
    <text evidence="23">Identified in a complex with HSPA1B and BAX. Interacts with RNF207.</text>
</comment>
<evidence type="ECO:0000256" key="12">
    <source>
        <dbReference type="ARBA" id="ARBA00022824"/>
    </source>
</evidence>
<dbReference type="FunFam" id="2.60.260.20:FF:000003">
    <property type="entry name" value="DnaJ subfamily A member 2"/>
    <property type="match status" value="1"/>
</dbReference>
<keyword evidence="15" id="KW-0007">Acetylation</keyword>
<protein>
    <recommendedName>
        <fullName evidence="22">DnaJ homolog subfamily A member 1</fullName>
    </recommendedName>
</protein>
<keyword evidence="18" id="KW-0143">Chaperone</keyword>
<reference evidence="28" key="3">
    <citation type="submission" date="2025-09" db="UniProtKB">
        <authorList>
            <consortium name="Ensembl"/>
        </authorList>
    </citation>
    <scope>IDENTIFICATION</scope>
</reference>
<accession>G3WGD1</accession>
<dbReference type="GO" id="GO:0016020">
    <property type="term" value="C:membrane"/>
    <property type="evidence" value="ECO:0007669"/>
    <property type="project" value="UniProtKB-SubCell"/>
</dbReference>
<evidence type="ECO:0000313" key="28">
    <source>
        <dbReference type="Ensembl" id="ENSSHAP00000014486.2"/>
    </source>
</evidence>
<dbReference type="InterPro" id="IPR018253">
    <property type="entry name" value="DnaJ_domain_CS"/>
</dbReference>
<comment type="subcellular location">
    <subcellularLocation>
        <location evidence="4">Cytoplasm</location>
        <location evidence="4">Perinuclear region</location>
    </subcellularLocation>
    <subcellularLocation>
        <location evidence="5">Membrane</location>
        <topology evidence="5">Lipid-anchor</topology>
    </subcellularLocation>
    <subcellularLocation>
        <location evidence="2">Microsome</location>
    </subcellularLocation>
    <subcellularLocation>
        <location evidence="3">Mitochondrion</location>
    </subcellularLocation>
    <subcellularLocation>
        <location evidence="1">Nucleus</location>
    </subcellularLocation>
</comment>
<dbReference type="STRING" id="9305.ENSSHAP00000014486"/>
<dbReference type="Pfam" id="PF01556">
    <property type="entry name" value="DnaJ_C"/>
    <property type="match status" value="1"/>
</dbReference>
<name>G3WGD1_SARHA</name>
<dbReference type="InterPro" id="IPR001305">
    <property type="entry name" value="HSP_DnaJ_Cys-rich_dom"/>
</dbReference>
<dbReference type="GeneTree" id="ENSGT00940000153558"/>
<evidence type="ECO:0000256" key="13">
    <source>
        <dbReference type="ARBA" id="ARBA00022833"/>
    </source>
</evidence>
<dbReference type="PROSITE" id="PS51188">
    <property type="entry name" value="ZF_CR"/>
    <property type="match status" value="1"/>
</dbReference>
<dbReference type="InterPro" id="IPR036410">
    <property type="entry name" value="HSP_DnaJ_Cys-rich_dom_sf"/>
</dbReference>
<dbReference type="FunFam" id="1.10.287.110:FF:000014">
    <property type="entry name" value="dnaJ homolog subfamily A member 1"/>
    <property type="match status" value="1"/>
</dbReference>
<dbReference type="AlphaFoldDB" id="G3WGD1"/>
<dbReference type="InterPro" id="IPR002939">
    <property type="entry name" value="DnaJ_C"/>
</dbReference>
<feature type="compositionally biased region" description="Pro residues" evidence="25">
    <location>
        <begin position="30"/>
        <end position="55"/>
    </location>
</feature>
<proteinExistence type="inferred from homology"/>
<evidence type="ECO:0000256" key="24">
    <source>
        <dbReference type="PROSITE-ProRule" id="PRU00546"/>
    </source>
</evidence>
<dbReference type="SUPFAM" id="SSF46565">
    <property type="entry name" value="Chaperone J-domain"/>
    <property type="match status" value="1"/>
</dbReference>
<evidence type="ECO:0000256" key="16">
    <source>
        <dbReference type="ARBA" id="ARBA00023128"/>
    </source>
</evidence>
<evidence type="ECO:0000256" key="17">
    <source>
        <dbReference type="ARBA" id="ARBA00023136"/>
    </source>
</evidence>
<dbReference type="InterPro" id="IPR044713">
    <property type="entry name" value="DNJA1/2-like"/>
</dbReference>
<gene>
    <name evidence="28" type="primary">DNAJA1</name>
</gene>
<keyword evidence="6" id="KW-0488">Methylation</keyword>
<feature type="compositionally biased region" description="Basic and acidic residues" evidence="25">
    <location>
        <begin position="143"/>
        <end position="155"/>
    </location>
</feature>
<dbReference type="OrthoDB" id="550424at2759"/>
<evidence type="ECO:0000256" key="3">
    <source>
        <dbReference type="ARBA" id="ARBA00004173"/>
    </source>
</evidence>
<keyword evidence="16" id="KW-0496">Mitochondrion</keyword>
<dbReference type="Gene3D" id="1.10.287.110">
    <property type="entry name" value="DnaJ domain"/>
    <property type="match status" value="1"/>
</dbReference>
<evidence type="ECO:0000256" key="9">
    <source>
        <dbReference type="ARBA" id="ARBA00022723"/>
    </source>
</evidence>
<dbReference type="PROSITE" id="PS50076">
    <property type="entry name" value="DNAJ_2"/>
    <property type="match status" value="1"/>
</dbReference>
<evidence type="ECO:0000256" key="25">
    <source>
        <dbReference type="SAM" id="MobiDB-lite"/>
    </source>
</evidence>
<evidence type="ECO:0000256" key="20">
    <source>
        <dbReference type="ARBA" id="ARBA00023288"/>
    </source>
</evidence>
<keyword evidence="29" id="KW-1185">Reference proteome</keyword>
<sequence>MIKSEEMGKIVEGSGSHYSSWRASQGAEDPLPPRAETPETPPPGTSELGTPPPYECPTSPQLWSRNYERWRKGWDRELLINRGFRLHDWAEASPLYSPLPPGQRPRPRSLQHPPSSFPRVRIFRSPTPAPPGYPGNRQQGVGEAERRRSGGRDFLRVTRPRSATKLAGCDAPSGTFQKTRREAECCSCRCPCSAHKSSRPHPPIFSFFHSIPQHPHRFLGGPLSPHPGRGHFDTRRTASVAPRLSKMVKETTYYDVLGVKPNASQEELKKAYRKLALKYHPDKNPNEGEKFKQISQAYEVLSDAKKRDLYDKGGEQAIKEGGSGGGFGSPMDIFDMFFGGGGRMQRERRGKNVVHQLSVTLEDLYNGATRKLALQKNVICDKCEGRGGKKGAVECCPNCRGTGMQIRIHQIGPGMVQQIQSVCMECQGHGERISPKDRCKSCNGRKIVREKKILEVHIDKGMKDGQKITFHGEGDQEPGLEPGDIIIVLDQKDNAIFTRRGEDLFTCMDIQLVEALCGFQKPITTLDNRTIVITSHPGQIVKHGDIKCVLNEGMPIYRRPYEKGILIIEFKVNFPENGFLSSDKLSFLEKLLPERKEVEETEYINQVELVNVDPSQERSSHYNGNVYEDDEHHPRGGMSMSNLLMGARKYSSL</sequence>
<dbReference type="CDD" id="cd10747">
    <property type="entry name" value="DnaJ_C"/>
    <property type="match status" value="1"/>
</dbReference>
<dbReference type="GO" id="GO:0030544">
    <property type="term" value="F:Hsp70 protein binding"/>
    <property type="evidence" value="ECO:0007669"/>
    <property type="project" value="InterPro"/>
</dbReference>
<dbReference type="Pfam" id="PF00684">
    <property type="entry name" value="DnaJ_CXXCXGXG"/>
    <property type="match status" value="1"/>
</dbReference>
<organism evidence="28 29">
    <name type="scientific">Sarcophilus harrisii</name>
    <name type="common">Tasmanian devil</name>
    <name type="synonym">Sarcophilus laniarius</name>
    <dbReference type="NCBI Taxonomy" id="9305"/>
    <lineage>
        <taxon>Eukaryota</taxon>
        <taxon>Metazoa</taxon>
        <taxon>Chordata</taxon>
        <taxon>Craniata</taxon>
        <taxon>Vertebrata</taxon>
        <taxon>Euteleostomi</taxon>
        <taxon>Mammalia</taxon>
        <taxon>Metatheria</taxon>
        <taxon>Dasyuromorphia</taxon>
        <taxon>Dasyuridae</taxon>
        <taxon>Sarcophilus</taxon>
    </lineage>
</organism>
<feature type="zinc finger region" description="CR-type" evidence="24">
    <location>
        <begin position="367"/>
        <end position="451"/>
    </location>
</feature>
<evidence type="ECO:0000256" key="2">
    <source>
        <dbReference type="ARBA" id="ARBA00004144"/>
    </source>
</evidence>
<keyword evidence="19" id="KW-0539">Nucleus</keyword>
<evidence type="ECO:0000256" key="18">
    <source>
        <dbReference type="ARBA" id="ARBA00023186"/>
    </source>
</evidence>
<evidence type="ECO:0000256" key="1">
    <source>
        <dbReference type="ARBA" id="ARBA00004123"/>
    </source>
</evidence>
<dbReference type="HAMAP" id="MF_01152">
    <property type="entry name" value="DnaJ"/>
    <property type="match status" value="1"/>
</dbReference>
<evidence type="ECO:0000256" key="19">
    <source>
        <dbReference type="ARBA" id="ARBA00023242"/>
    </source>
</evidence>
<dbReference type="GO" id="GO:0009408">
    <property type="term" value="P:response to heat"/>
    <property type="evidence" value="ECO:0007669"/>
    <property type="project" value="InterPro"/>
</dbReference>
<evidence type="ECO:0000256" key="15">
    <source>
        <dbReference type="ARBA" id="ARBA00022990"/>
    </source>
</evidence>
<keyword evidence="7" id="KW-0963">Cytoplasm</keyword>
<dbReference type="GO" id="GO:0005524">
    <property type="term" value="F:ATP binding"/>
    <property type="evidence" value="ECO:0007669"/>
    <property type="project" value="InterPro"/>
</dbReference>
<dbReference type="PANTHER" id="PTHR43888">
    <property type="entry name" value="DNAJ-LIKE-2, ISOFORM A-RELATED"/>
    <property type="match status" value="1"/>
</dbReference>
<dbReference type="HOGENOM" id="CLU_017633_10_0_1"/>
<dbReference type="eggNOG" id="KOG0712">
    <property type="taxonomic scope" value="Eukaryota"/>
</dbReference>
<keyword evidence="8" id="KW-0597">Phosphoprotein</keyword>
<feature type="region of interest" description="Disordered" evidence="25">
    <location>
        <begin position="615"/>
        <end position="640"/>
    </location>
</feature>
<reference evidence="28 29" key="1">
    <citation type="journal article" date="2011" name="Proc. Natl. Acad. Sci. U.S.A.">
        <title>Genetic diversity and population structure of the endangered marsupial Sarcophilus harrisii (Tasmanian devil).</title>
        <authorList>
            <person name="Miller W."/>
            <person name="Hayes V.M."/>
            <person name="Ratan A."/>
            <person name="Petersen D.C."/>
            <person name="Wittekindt N.E."/>
            <person name="Miller J."/>
            <person name="Walenz B."/>
            <person name="Knight J."/>
            <person name="Qi J."/>
            <person name="Zhao F."/>
            <person name="Wang Q."/>
            <person name="Bedoya-Reina O.C."/>
            <person name="Katiyar N."/>
            <person name="Tomsho L.P."/>
            <person name="Kasson L.M."/>
            <person name="Hardie R.A."/>
            <person name="Woodbridge P."/>
            <person name="Tindall E.A."/>
            <person name="Bertelsen M.F."/>
            <person name="Dixon D."/>
            <person name="Pyecroft S."/>
            <person name="Helgen K.M."/>
            <person name="Lesk A.M."/>
            <person name="Pringle T.H."/>
            <person name="Patterson N."/>
            <person name="Zhang Y."/>
            <person name="Kreiss A."/>
            <person name="Woods G.M."/>
            <person name="Jones M.E."/>
            <person name="Schuster S.C."/>
        </authorList>
    </citation>
    <scope>NUCLEOTIDE SEQUENCE [LARGE SCALE GENOMIC DNA]</scope>
</reference>
<keyword evidence="17" id="KW-0472">Membrane</keyword>
<dbReference type="Proteomes" id="UP000007648">
    <property type="component" value="Unassembled WGS sequence"/>
</dbReference>
<dbReference type="Gene3D" id="2.60.260.20">
    <property type="entry name" value="Urease metallochaperone UreE, N-terminal domain"/>
    <property type="match status" value="2"/>
</dbReference>
<evidence type="ECO:0000259" key="27">
    <source>
        <dbReference type="PROSITE" id="PS51188"/>
    </source>
</evidence>
<evidence type="ECO:0000256" key="5">
    <source>
        <dbReference type="ARBA" id="ARBA00004635"/>
    </source>
</evidence>
<dbReference type="GO" id="GO:0048471">
    <property type="term" value="C:perinuclear region of cytoplasm"/>
    <property type="evidence" value="ECO:0007669"/>
    <property type="project" value="UniProtKB-SubCell"/>
</dbReference>
<dbReference type="GO" id="GO:0005739">
    <property type="term" value="C:mitochondrion"/>
    <property type="evidence" value="ECO:0007669"/>
    <property type="project" value="UniProtKB-SubCell"/>
</dbReference>
<keyword evidence="9 24" id="KW-0479">Metal-binding</keyword>
<keyword evidence="21" id="KW-0636">Prenylation</keyword>
<dbReference type="SUPFAM" id="SSF49493">
    <property type="entry name" value="HSP40/DnaJ peptide-binding domain"/>
    <property type="match status" value="2"/>
</dbReference>
<feature type="domain" description="J" evidence="26">
    <location>
        <begin position="252"/>
        <end position="314"/>
    </location>
</feature>
<evidence type="ECO:0000256" key="23">
    <source>
        <dbReference type="ARBA" id="ARBA00046752"/>
    </source>
</evidence>
<dbReference type="Pfam" id="PF00226">
    <property type="entry name" value="DnaJ"/>
    <property type="match status" value="1"/>
</dbReference>
<dbReference type="InterPro" id="IPR036869">
    <property type="entry name" value="J_dom_sf"/>
</dbReference>
<keyword evidence="12" id="KW-0256">Endoplasmic reticulum</keyword>
<reference evidence="28" key="2">
    <citation type="submission" date="2025-08" db="UniProtKB">
        <authorList>
            <consortium name="Ensembl"/>
        </authorList>
    </citation>
    <scope>IDENTIFICATION</scope>
</reference>
<dbReference type="InterPro" id="IPR012724">
    <property type="entry name" value="DnaJ"/>
</dbReference>
<evidence type="ECO:0000256" key="4">
    <source>
        <dbReference type="ARBA" id="ARBA00004556"/>
    </source>
</evidence>
<evidence type="ECO:0000256" key="8">
    <source>
        <dbReference type="ARBA" id="ARBA00022553"/>
    </source>
</evidence>
<evidence type="ECO:0000256" key="6">
    <source>
        <dbReference type="ARBA" id="ARBA00022481"/>
    </source>
</evidence>
<dbReference type="Ensembl" id="ENSSHAT00000014608.2">
    <property type="protein sequence ID" value="ENSSHAP00000014486.2"/>
    <property type="gene ID" value="ENSSHAG00000012366.2"/>
</dbReference>
<dbReference type="PROSITE" id="PS00636">
    <property type="entry name" value="DNAJ_1"/>
    <property type="match status" value="1"/>
</dbReference>
<dbReference type="FunFam" id="2.10.230.10:FF:000005">
    <property type="entry name" value="DnaJ homolog subfamily A member 1"/>
    <property type="match status" value="1"/>
</dbReference>
<dbReference type="Gene3D" id="2.10.230.10">
    <property type="entry name" value="Heat shock protein DnaJ, cysteine-rich domain"/>
    <property type="match status" value="1"/>
</dbReference>
<dbReference type="SMART" id="SM00271">
    <property type="entry name" value="DnaJ"/>
    <property type="match status" value="1"/>
</dbReference>
<evidence type="ECO:0000313" key="29">
    <source>
        <dbReference type="Proteomes" id="UP000007648"/>
    </source>
</evidence>
<feature type="region of interest" description="Disordered" evidence="25">
    <location>
        <begin position="1"/>
        <end position="61"/>
    </location>
</feature>
<feature type="domain" description="CR-type" evidence="27">
    <location>
        <begin position="367"/>
        <end position="451"/>
    </location>
</feature>
<dbReference type="GO" id="GO:0005634">
    <property type="term" value="C:nucleus"/>
    <property type="evidence" value="ECO:0007669"/>
    <property type="project" value="UniProtKB-SubCell"/>
</dbReference>
<dbReference type="PRINTS" id="PR00625">
    <property type="entry name" value="JDOMAIN"/>
</dbReference>
<keyword evidence="14" id="KW-0492">Microsome</keyword>
<evidence type="ECO:0000256" key="22">
    <source>
        <dbReference type="ARBA" id="ARBA00040977"/>
    </source>
</evidence>
<evidence type="ECO:0000256" key="10">
    <source>
        <dbReference type="ARBA" id="ARBA00022737"/>
    </source>
</evidence>
<evidence type="ECO:0000256" key="7">
    <source>
        <dbReference type="ARBA" id="ARBA00022490"/>
    </source>
</evidence>
<evidence type="ECO:0000256" key="11">
    <source>
        <dbReference type="ARBA" id="ARBA00022771"/>
    </source>
</evidence>
<dbReference type="GO" id="GO:0051082">
    <property type="term" value="F:unfolded protein binding"/>
    <property type="evidence" value="ECO:0007669"/>
    <property type="project" value="InterPro"/>
</dbReference>
<keyword evidence="20" id="KW-0449">Lipoprotein</keyword>